<reference evidence="2 3" key="1">
    <citation type="journal article" date="2015" name="Sci. Rep.">
        <title>Chromosome-level genome map provides insights into diverse defense mechanisms in the medicinal fungus Ganoderma sinense.</title>
        <authorList>
            <person name="Zhu Y."/>
            <person name="Xu J."/>
            <person name="Sun C."/>
            <person name="Zhou S."/>
            <person name="Xu H."/>
            <person name="Nelson D.R."/>
            <person name="Qian J."/>
            <person name="Song J."/>
            <person name="Luo H."/>
            <person name="Xiang L."/>
            <person name="Li Y."/>
            <person name="Xu Z."/>
            <person name="Ji A."/>
            <person name="Wang L."/>
            <person name="Lu S."/>
            <person name="Hayward A."/>
            <person name="Sun W."/>
            <person name="Li X."/>
            <person name="Schwartz D.C."/>
            <person name="Wang Y."/>
            <person name="Chen S."/>
        </authorList>
    </citation>
    <scope>NUCLEOTIDE SEQUENCE [LARGE SCALE GENOMIC DNA]</scope>
    <source>
        <strain evidence="2 3">ZZ0214-1</strain>
    </source>
</reference>
<feature type="compositionally biased region" description="Basic and acidic residues" evidence="1">
    <location>
        <begin position="145"/>
        <end position="157"/>
    </location>
</feature>
<accession>A0A2G8RLA5</accession>
<dbReference type="OrthoDB" id="3267069at2759"/>
<dbReference type="EMBL" id="AYKW01000069">
    <property type="protein sequence ID" value="PIL22305.1"/>
    <property type="molecule type" value="Genomic_DNA"/>
</dbReference>
<name>A0A2G8RLA5_9APHY</name>
<evidence type="ECO:0000313" key="3">
    <source>
        <dbReference type="Proteomes" id="UP000230002"/>
    </source>
</evidence>
<comment type="caution">
    <text evidence="2">The sequence shown here is derived from an EMBL/GenBank/DDBJ whole genome shotgun (WGS) entry which is preliminary data.</text>
</comment>
<keyword evidence="3" id="KW-1185">Reference proteome</keyword>
<dbReference type="AlphaFoldDB" id="A0A2G8RLA5"/>
<proteinExistence type="predicted"/>
<feature type="region of interest" description="Disordered" evidence="1">
    <location>
        <begin position="115"/>
        <end position="157"/>
    </location>
</feature>
<evidence type="ECO:0000256" key="1">
    <source>
        <dbReference type="SAM" id="MobiDB-lite"/>
    </source>
</evidence>
<dbReference type="Proteomes" id="UP000230002">
    <property type="component" value="Unassembled WGS sequence"/>
</dbReference>
<protein>
    <submittedName>
        <fullName evidence="2">Uncharacterized protein</fullName>
    </submittedName>
</protein>
<gene>
    <name evidence="2" type="ORF">GSI_14993</name>
</gene>
<feature type="compositionally biased region" description="Low complexity" evidence="1">
    <location>
        <begin position="122"/>
        <end position="139"/>
    </location>
</feature>
<sequence length="157" mass="17431">MSQVVDPFNILRPLIKGEAHTTDNVVEYWECKTSGDKYEEIKPGLLILTNLVEVQVGFVIVRVARQEYTFVPKLRAICLLDRVVETDYNRSAICCLASGQLSPLKKVKHKIGYRAMSSDESGNNNGLPPPNKLLKGLNLDEPEGAAEKTDVAMKESV</sequence>
<organism evidence="2 3">
    <name type="scientific">Ganoderma sinense ZZ0214-1</name>
    <dbReference type="NCBI Taxonomy" id="1077348"/>
    <lineage>
        <taxon>Eukaryota</taxon>
        <taxon>Fungi</taxon>
        <taxon>Dikarya</taxon>
        <taxon>Basidiomycota</taxon>
        <taxon>Agaricomycotina</taxon>
        <taxon>Agaricomycetes</taxon>
        <taxon>Polyporales</taxon>
        <taxon>Polyporaceae</taxon>
        <taxon>Ganoderma</taxon>
    </lineage>
</organism>
<evidence type="ECO:0000313" key="2">
    <source>
        <dbReference type="EMBL" id="PIL22305.1"/>
    </source>
</evidence>